<proteinExistence type="predicted"/>
<dbReference type="InterPro" id="IPR050331">
    <property type="entry name" value="Zinc_finger"/>
</dbReference>
<dbReference type="GO" id="GO:0010468">
    <property type="term" value="P:regulation of gene expression"/>
    <property type="evidence" value="ECO:0007669"/>
    <property type="project" value="TreeGrafter"/>
</dbReference>
<feature type="domain" description="C2H2-type" evidence="12">
    <location>
        <begin position="480"/>
        <end position="507"/>
    </location>
</feature>
<dbReference type="GO" id="GO:0008270">
    <property type="term" value="F:zinc ion binding"/>
    <property type="evidence" value="ECO:0007669"/>
    <property type="project" value="UniProtKB-KW"/>
</dbReference>
<evidence type="ECO:0000256" key="7">
    <source>
        <dbReference type="ARBA" id="ARBA00023125"/>
    </source>
</evidence>
<dbReference type="PROSITE" id="PS00028">
    <property type="entry name" value="ZINC_FINGER_C2H2_1"/>
    <property type="match status" value="8"/>
</dbReference>
<dbReference type="GO" id="GO:0003677">
    <property type="term" value="F:DNA binding"/>
    <property type="evidence" value="ECO:0007669"/>
    <property type="project" value="UniProtKB-KW"/>
</dbReference>
<evidence type="ECO:0000256" key="9">
    <source>
        <dbReference type="ARBA" id="ARBA00023242"/>
    </source>
</evidence>
<evidence type="ECO:0000256" key="6">
    <source>
        <dbReference type="ARBA" id="ARBA00023015"/>
    </source>
</evidence>
<dbReference type="Pfam" id="PF13912">
    <property type="entry name" value="zf-C2H2_6"/>
    <property type="match status" value="2"/>
</dbReference>
<dbReference type="Pfam" id="PF00096">
    <property type="entry name" value="zf-C2H2"/>
    <property type="match status" value="4"/>
</dbReference>
<accession>A0A5N5ST65</accession>
<keyword evidence="5" id="KW-0862">Zinc</keyword>
<evidence type="ECO:0000256" key="1">
    <source>
        <dbReference type="ARBA" id="ARBA00004123"/>
    </source>
</evidence>
<gene>
    <name evidence="13" type="ORF">Anas_05012</name>
</gene>
<dbReference type="AlphaFoldDB" id="A0A5N5ST65"/>
<keyword evidence="8" id="KW-0804">Transcription</keyword>
<evidence type="ECO:0000256" key="11">
    <source>
        <dbReference type="SAM" id="MobiDB-lite"/>
    </source>
</evidence>
<dbReference type="InterPro" id="IPR036236">
    <property type="entry name" value="Znf_C2H2_sf"/>
</dbReference>
<evidence type="ECO:0000256" key="3">
    <source>
        <dbReference type="ARBA" id="ARBA00022737"/>
    </source>
</evidence>
<feature type="domain" description="C2H2-type" evidence="12">
    <location>
        <begin position="508"/>
        <end position="530"/>
    </location>
</feature>
<dbReference type="Proteomes" id="UP000326759">
    <property type="component" value="Unassembled WGS sequence"/>
</dbReference>
<feature type="domain" description="C2H2-type" evidence="12">
    <location>
        <begin position="564"/>
        <end position="591"/>
    </location>
</feature>
<name>A0A5N5ST65_9CRUS</name>
<sequence>MKPVSRICMILPKGTVAIKCPEDSKTLPRIIAPPGVTLLIIPSDQNNSNLVINNIRIDSILPQSSENKKLLPKRASNKILPIEKQNNSSTCSVVDGESFSQRILFDHPNRSYIKEISYQDVNGEHEHILYKSDHNLLQTKKSTPNSDESSTPEQIHIDLRVDSPPPYESHISDESSVVIKIGSKKLPKDLSKDTEQINTVYCETPFKVDNISYAQATSHKLNTDSDLAYIPNNNDNNNNSRRNGLYLNEDSIEDLSIKYEADSSFEFSDSTSRLDATTVNYDGDFSTLNKICNSTSYDDNAWCYSSNEDQPKDYSSTSALNESSDKQDCDKIDFLDPFIENSLSQILYYPEKESSYEERRNFAKSLLSSGSETDRKKVMQDTFWIVEDEPLEASIITKALDDKNNFTKESENTIHRKSKPSRKYVCHICGKILKGRWSLRAHIHLHMNVKPYECKYCKKRFTQSSVLKNHIRIHTGETPYKCQTCGKGFKTLSIMRRHTSKHSTERPFKCSTCPKAFKSKDDLQSHKKTHKSGPHSCQYCDITFETRRPLSTHIQRRHKDQKHFTCSICSQAYHSESQLKQHINIHTREHKFNCSICGAAYIWRSGLSAHMRTHSFRIPCEICQVKFTSLKKLETHRLRHSEPYSS</sequence>
<feature type="region of interest" description="Disordered" evidence="11">
    <location>
        <begin position="134"/>
        <end position="154"/>
    </location>
</feature>
<dbReference type="EMBL" id="SEYY01020936">
    <property type="protein sequence ID" value="KAB7496889.1"/>
    <property type="molecule type" value="Genomic_DNA"/>
</dbReference>
<dbReference type="Gene3D" id="3.30.160.60">
    <property type="entry name" value="Classic Zinc Finger"/>
    <property type="match status" value="6"/>
</dbReference>
<feature type="domain" description="C2H2-type" evidence="12">
    <location>
        <begin position="592"/>
        <end position="619"/>
    </location>
</feature>
<keyword evidence="14" id="KW-1185">Reference proteome</keyword>
<evidence type="ECO:0000256" key="4">
    <source>
        <dbReference type="ARBA" id="ARBA00022771"/>
    </source>
</evidence>
<dbReference type="FunFam" id="3.30.160.60:FF:001397">
    <property type="entry name" value="Datilografo, isoform A"/>
    <property type="match status" value="1"/>
</dbReference>
<organism evidence="13 14">
    <name type="scientific">Armadillidium nasatum</name>
    <dbReference type="NCBI Taxonomy" id="96803"/>
    <lineage>
        <taxon>Eukaryota</taxon>
        <taxon>Metazoa</taxon>
        <taxon>Ecdysozoa</taxon>
        <taxon>Arthropoda</taxon>
        <taxon>Crustacea</taxon>
        <taxon>Multicrustacea</taxon>
        <taxon>Malacostraca</taxon>
        <taxon>Eumalacostraca</taxon>
        <taxon>Peracarida</taxon>
        <taxon>Isopoda</taxon>
        <taxon>Oniscidea</taxon>
        <taxon>Crinocheta</taxon>
        <taxon>Armadillidiidae</taxon>
        <taxon>Armadillidium</taxon>
    </lineage>
</organism>
<dbReference type="PANTHER" id="PTHR16515:SF49">
    <property type="entry name" value="GASTRULA ZINC FINGER PROTEIN XLCGF49.1-LIKE-RELATED"/>
    <property type="match status" value="1"/>
</dbReference>
<keyword evidence="3" id="KW-0677">Repeat</keyword>
<dbReference type="SMART" id="SM00355">
    <property type="entry name" value="ZnF_C2H2"/>
    <property type="match status" value="8"/>
</dbReference>
<feature type="domain" description="C2H2-type" evidence="12">
    <location>
        <begin position="424"/>
        <end position="451"/>
    </location>
</feature>
<keyword evidence="2" id="KW-0479">Metal-binding</keyword>
<evidence type="ECO:0000313" key="13">
    <source>
        <dbReference type="EMBL" id="KAB7496889.1"/>
    </source>
</evidence>
<dbReference type="GO" id="GO:0032502">
    <property type="term" value="P:developmental process"/>
    <property type="evidence" value="ECO:0007669"/>
    <property type="project" value="UniProtKB-ARBA"/>
</dbReference>
<evidence type="ECO:0000256" key="5">
    <source>
        <dbReference type="ARBA" id="ARBA00022833"/>
    </source>
</evidence>
<reference evidence="13 14" key="1">
    <citation type="journal article" date="2019" name="PLoS Biol.">
        <title>Sex chromosomes control vertical transmission of feminizing Wolbachia symbionts in an isopod.</title>
        <authorList>
            <person name="Becking T."/>
            <person name="Chebbi M.A."/>
            <person name="Giraud I."/>
            <person name="Moumen B."/>
            <person name="Laverre T."/>
            <person name="Caubet Y."/>
            <person name="Peccoud J."/>
            <person name="Gilbert C."/>
            <person name="Cordaux R."/>
        </authorList>
    </citation>
    <scope>NUCLEOTIDE SEQUENCE [LARGE SCALE GENOMIC DNA]</scope>
    <source>
        <strain evidence="13">ANa2</strain>
        <tissue evidence="13">Whole body excluding digestive tract and cuticle</tissue>
    </source>
</reference>
<keyword evidence="9" id="KW-0539">Nucleus</keyword>
<feature type="domain" description="C2H2-type" evidence="12">
    <location>
        <begin position="452"/>
        <end position="479"/>
    </location>
</feature>
<keyword evidence="7" id="KW-0238">DNA-binding</keyword>
<dbReference type="FunFam" id="3.30.160.60:FF:000202">
    <property type="entry name" value="Zinc finger protein 574"/>
    <property type="match status" value="1"/>
</dbReference>
<dbReference type="PANTHER" id="PTHR16515">
    <property type="entry name" value="PR DOMAIN ZINC FINGER PROTEIN"/>
    <property type="match status" value="1"/>
</dbReference>
<evidence type="ECO:0000256" key="2">
    <source>
        <dbReference type="ARBA" id="ARBA00022723"/>
    </source>
</evidence>
<comment type="subcellular location">
    <subcellularLocation>
        <location evidence="1">Nucleus</location>
    </subcellularLocation>
</comment>
<feature type="domain" description="C2H2-type" evidence="12">
    <location>
        <begin position="535"/>
        <end position="563"/>
    </location>
</feature>
<protein>
    <submittedName>
        <fullName evidence="13">Zinc finger protein</fullName>
    </submittedName>
</protein>
<feature type="compositionally biased region" description="Polar residues" evidence="11">
    <location>
        <begin position="135"/>
        <end position="153"/>
    </location>
</feature>
<dbReference type="SUPFAM" id="SSF57667">
    <property type="entry name" value="beta-beta-alpha zinc fingers"/>
    <property type="match status" value="4"/>
</dbReference>
<evidence type="ECO:0000259" key="12">
    <source>
        <dbReference type="PROSITE" id="PS50157"/>
    </source>
</evidence>
<dbReference type="FunFam" id="3.30.160.60:FF:000325">
    <property type="entry name" value="ZFP90 zinc finger protein"/>
    <property type="match status" value="1"/>
</dbReference>
<dbReference type="PROSITE" id="PS50157">
    <property type="entry name" value="ZINC_FINGER_C2H2_2"/>
    <property type="match status" value="7"/>
</dbReference>
<evidence type="ECO:0000313" key="14">
    <source>
        <dbReference type="Proteomes" id="UP000326759"/>
    </source>
</evidence>
<evidence type="ECO:0000256" key="8">
    <source>
        <dbReference type="ARBA" id="ARBA00023163"/>
    </source>
</evidence>
<dbReference type="InterPro" id="IPR013087">
    <property type="entry name" value="Znf_C2H2_type"/>
</dbReference>
<dbReference type="GO" id="GO:0005634">
    <property type="term" value="C:nucleus"/>
    <property type="evidence" value="ECO:0007669"/>
    <property type="project" value="UniProtKB-SubCell"/>
</dbReference>
<comment type="caution">
    <text evidence="13">The sequence shown here is derived from an EMBL/GenBank/DDBJ whole genome shotgun (WGS) entry which is preliminary data.</text>
</comment>
<evidence type="ECO:0000256" key="10">
    <source>
        <dbReference type="PROSITE-ProRule" id="PRU00042"/>
    </source>
</evidence>
<keyword evidence="4 10" id="KW-0863">Zinc-finger</keyword>
<keyword evidence="6" id="KW-0805">Transcription regulation</keyword>
<dbReference type="OrthoDB" id="3437960at2759"/>